<dbReference type="SUPFAM" id="SSF51679">
    <property type="entry name" value="Bacterial luciferase-like"/>
    <property type="match status" value="1"/>
</dbReference>
<proteinExistence type="predicted"/>
<protein>
    <submittedName>
        <fullName evidence="1">LLM class flavin-dependent oxidoreductase</fullName>
    </submittedName>
</protein>
<gene>
    <name evidence="1" type="ORF">GJ697_20985</name>
</gene>
<dbReference type="InterPro" id="IPR036661">
    <property type="entry name" value="Luciferase-like_sf"/>
</dbReference>
<dbReference type="GO" id="GO:0016705">
    <property type="term" value="F:oxidoreductase activity, acting on paired donors, with incorporation or reduction of molecular oxygen"/>
    <property type="evidence" value="ECO:0007669"/>
    <property type="project" value="InterPro"/>
</dbReference>
<sequence length="239" mass="25233">MCAMTDPVHPKLFQSGCMTMGLMTPAARKPGQPADVAIELAVARRADRYGFAALWASQSPPAGADAGDAILDDPFVWLAAIGAAAPGVALAARLELPRHGMPQWLGAARSLQRMSGGRCMLGVTLAEDSEPARLHLEALLAQQGAERVPVLHIDGRADLQPVVRQLHLELDERAGAPAQQSRQGFRGGRIALSAALERLAESGVAHVLVHLVRNGRPVLDVMDELGTEVVPRLALGVAP</sequence>
<reference evidence="1 2" key="1">
    <citation type="submission" date="2019-11" db="EMBL/GenBank/DDBJ databases">
        <title>Novel species isolated from a subtropical stream in China.</title>
        <authorList>
            <person name="Lu H."/>
        </authorList>
    </citation>
    <scope>NUCLEOTIDE SEQUENCE [LARGE SCALE GENOMIC DNA]</scope>
    <source>
        <strain evidence="1 2">FT25W</strain>
    </source>
</reference>
<keyword evidence="2" id="KW-1185">Reference proteome</keyword>
<evidence type="ECO:0000313" key="1">
    <source>
        <dbReference type="EMBL" id="MRX10312.1"/>
    </source>
</evidence>
<dbReference type="AlphaFoldDB" id="A0A6L5QM12"/>
<dbReference type="Proteomes" id="UP000481037">
    <property type="component" value="Unassembled WGS sequence"/>
</dbReference>
<evidence type="ECO:0000313" key="2">
    <source>
        <dbReference type="Proteomes" id="UP000481037"/>
    </source>
</evidence>
<accession>A0A6L5QM12</accession>
<comment type="caution">
    <text evidence="1">The sequence shown here is derived from an EMBL/GenBank/DDBJ whole genome shotgun (WGS) entry which is preliminary data.</text>
</comment>
<dbReference type="Gene3D" id="3.20.20.30">
    <property type="entry name" value="Luciferase-like domain"/>
    <property type="match status" value="2"/>
</dbReference>
<dbReference type="EMBL" id="WKJM01000019">
    <property type="protein sequence ID" value="MRX10312.1"/>
    <property type="molecule type" value="Genomic_DNA"/>
</dbReference>
<name>A0A6L5QM12_9BURK</name>
<organism evidence="1 2">
    <name type="scientific">Duganella alba</name>
    <dbReference type="NCBI Taxonomy" id="2666081"/>
    <lineage>
        <taxon>Bacteria</taxon>
        <taxon>Pseudomonadati</taxon>
        <taxon>Pseudomonadota</taxon>
        <taxon>Betaproteobacteria</taxon>
        <taxon>Burkholderiales</taxon>
        <taxon>Oxalobacteraceae</taxon>
        <taxon>Telluria group</taxon>
        <taxon>Duganella</taxon>
    </lineage>
</organism>